<dbReference type="KEGG" id="ppso:QPJ95_20335"/>
<dbReference type="Proteomes" id="UP001238334">
    <property type="component" value="Chromosome"/>
</dbReference>
<dbReference type="RefSeq" id="WP_270918207.1">
    <property type="nucleotide sequence ID" value="NZ_CP127247.1"/>
</dbReference>
<keyword evidence="4" id="KW-1185">Reference proteome</keyword>
<evidence type="ECO:0000313" key="4">
    <source>
        <dbReference type="Proteomes" id="UP001238334"/>
    </source>
</evidence>
<organism evidence="3 4">
    <name type="scientific">Parasedimentitalea psychrophila</name>
    <dbReference type="NCBI Taxonomy" id="2997337"/>
    <lineage>
        <taxon>Bacteria</taxon>
        <taxon>Pseudomonadati</taxon>
        <taxon>Pseudomonadota</taxon>
        <taxon>Alphaproteobacteria</taxon>
        <taxon>Rhodobacterales</taxon>
        <taxon>Paracoccaceae</taxon>
        <taxon>Parasedimentitalea</taxon>
    </lineage>
</organism>
<protein>
    <submittedName>
        <fullName evidence="3">Phage major capsid protein</fullName>
    </submittedName>
</protein>
<evidence type="ECO:0000259" key="2">
    <source>
        <dbReference type="Pfam" id="PF05065"/>
    </source>
</evidence>
<evidence type="ECO:0000313" key="3">
    <source>
        <dbReference type="EMBL" id="WIY24820.1"/>
    </source>
</evidence>
<name>A0A9Y2KYU9_9RHOB</name>
<gene>
    <name evidence="3" type="ORF">QPJ95_20335</name>
</gene>
<dbReference type="EMBL" id="CP127247">
    <property type="protein sequence ID" value="WIY24820.1"/>
    <property type="molecule type" value="Genomic_DNA"/>
</dbReference>
<dbReference type="Gene3D" id="3.30.2320.10">
    <property type="entry name" value="hypothetical protein PF0899 domain"/>
    <property type="match status" value="1"/>
</dbReference>
<dbReference type="Gene3D" id="3.30.2400.10">
    <property type="entry name" value="Major capsid protein gp5"/>
    <property type="match status" value="1"/>
</dbReference>
<comment type="subcellular location">
    <subcellularLocation>
        <location evidence="1">Virion</location>
    </subcellularLocation>
</comment>
<proteinExistence type="predicted"/>
<sequence>MSIYYPPTKHRGIQLVQASIDNTSPVAILADLNRAFEEFKAKRNEEISVLHDAIGDINSQIAGYQVGGAGPIKPNSKDISNALRSFVRDGDSTPLSDLAQRAQASMSVDSDPGGGYSVIPQLGENMNKRVHEISPMRQLARVVTISTDVYEELNDLDEAGGGWVGEREARPDTDNPNLGKLIIPIHEIFAMPKVTQKLLDDTIIDIAAWITEKCAELFARKEGSAFITGDGILKPRGLLTYPTDAQDDEARDWGTIQHLNTGTSGSFGTTSDGVDTLIDATYAIKSAYRQNASWLMNRKAAAVVRKMKDADGNLIWSQGLAAGQPDRLLGFPVMLDEEMPDMASNSLSIAFGDFDKAYLIVDRHGLRLLRDQYTDKPNVRFYTYKRVGGGVGNFEAIKFVRFST</sequence>
<accession>A0A9Y2KYU9</accession>
<dbReference type="InterPro" id="IPR024455">
    <property type="entry name" value="Phage_capsid"/>
</dbReference>
<feature type="domain" description="Phage capsid-like C-terminal" evidence="2">
    <location>
        <begin position="114"/>
        <end position="402"/>
    </location>
</feature>
<dbReference type="NCBIfam" id="TIGR01554">
    <property type="entry name" value="major_cap_HK97"/>
    <property type="match status" value="1"/>
</dbReference>
<reference evidence="3 4" key="1">
    <citation type="submission" date="2023-06" db="EMBL/GenBank/DDBJ databases">
        <title>Parasedimentitalea psychrophila sp. nov., a psychrophilic bacterium isolated from deep-sea sediment.</title>
        <authorList>
            <person name="Li A."/>
        </authorList>
    </citation>
    <scope>NUCLEOTIDE SEQUENCE [LARGE SCALE GENOMIC DNA]</scope>
    <source>
        <strain evidence="3 4">QS115</strain>
    </source>
</reference>
<evidence type="ECO:0000256" key="1">
    <source>
        <dbReference type="ARBA" id="ARBA00004328"/>
    </source>
</evidence>
<dbReference type="SUPFAM" id="SSF56563">
    <property type="entry name" value="Major capsid protein gp5"/>
    <property type="match status" value="1"/>
</dbReference>
<dbReference type="AlphaFoldDB" id="A0A9Y2KYU9"/>
<dbReference type="Pfam" id="PF05065">
    <property type="entry name" value="Phage_capsid"/>
    <property type="match status" value="1"/>
</dbReference>
<dbReference type="InterPro" id="IPR054612">
    <property type="entry name" value="Phage_capsid-like_C"/>
</dbReference>